<dbReference type="Pfam" id="PF08445">
    <property type="entry name" value="FR47"/>
    <property type="match status" value="1"/>
</dbReference>
<dbReference type="PANTHER" id="PTHR43420:SF3">
    <property type="entry name" value="N-ACETYLTRANSFERASE DOMAIN-CONTAINING PROTEIN"/>
    <property type="match status" value="1"/>
</dbReference>
<dbReference type="PROSITE" id="PS51186">
    <property type="entry name" value="GNAT"/>
    <property type="match status" value="1"/>
</dbReference>
<comment type="caution">
    <text evidence="3">The sequence shown here is derived from an EMBL/GenBank/DDBJ whole genome shotgun (WGS) entry which is preliminary data.</text>
</comment>
<keyword evidence="2" id="KW-0012">Acyltransferase</keyword>
<proteinExistence type="predicted"/>
<reference evidence="3 4" key="1">
    <citation type="submission" date="2018-01" db="EMBL/GenBank/DDBJ databases">
        <title>Draft genome sequence of Jishengella endophytica.</title>
        <authorList>
            <person name="Sahin N."/>
            <person name="Ay H."/>
            <person name="Saygin H."/>
        </authorList>
    </citation>
    <scope>NUCLEOTIDE SEQUENCE [LARGE SCALE GENOMIC DNA]</scope>
    <source>
        <strain evidence="3 4">DSM 45430</strain>
    </source>
</reference>
<evidence type="ECO:0000313" key="4">
    <source>
        <dbReference type="Proteomes" id="UP000248627"/>
    </source>
</evidence>
<dbReference type="Gene3D" id="3.40.630.30">
    <property type="match status" value="1"/>
</dbReference>
<dbReference type="Proteomes" id="UP000248627">
    <property type="component" value="Unassembled WGS sequence"/>
</dbReference>
<evidence type="ECO:0000313" key="3">
    <source>
        <dbReference type="EMBL" id="PZG01040.1"/>
    </source>
</evidence>
<name>A0A2W2DJQ1_9ACTN</name>
<dbReference type="SUPFAM" id="SSF55729">
    <property type="entry name" value="Acyl-CoA N-acyltransferases (Nat)"/>
    <property type="match status" value="1"/>
</dbReference>
<dbReference type="RefSeq" id="WP_111241217.1">
    <property type="nucleotide sequence ID" value="NZ_AP023358.1"/>
</dbReference>
<dbReference type="InterPro" id="IPR050680">
    <property type="entry name" value="YpeA/RimI_acetyltransf"/>
</dbReference>
<dbReference type="CDD" id="cd04301">
    <property type="entry name" value="NAT_SF"/>
    <property type="match status" value="1"/>
</dbReference>
<organism evidence="3 4">
    <name type="scientific">Micromonospora endophytica</name>
    <dbReference type="NCBI Taxonomy" id="515350"/>
    <lineage>
        <taxon>Bacteria</taxon>
        <taxon>Bacillati</taxon>
        <taxon>Actinomycetota</taxon>
        <taxon>Actinomycetes</taxon>
        <taxon>Micromonosporales</taxon>
        <taxon>Micromonosporaceae</taxon>
        <taxon>Micromonospora</taxon>
    </lineage>
</organism>
<protein>
    <submittedName>
        <fullName evidence="3">GNAT family N-acetyltransferase</fullName>
    </submittedName>
</protein>
<dbReference type="InterPro" id="IPR000182">
    <property type="entry name" value="GNAT_dom"/>
</dbReference>
<dbReference type="PANTHER" id="PTHR43420">
    <property type="entry name" value="ACETYLTRANSFERASE"/>
    <property type="match status" value="1"/>
</dbReference>
<keyword evidence="1 3" id="KW-0808">Transferase</keyword>
<dbReference type="InterPro" id="IPR013653">
    <property type="entry name" value="GCN5-like_dom"/>
</dbReference>
<evidence type="ECO:0000256" key="2">
    <source>
        <dbReference type="ARBA" id="ARBA00023315"/>
    </source>
</evidence>
<sequence length="237" mass="25059">MTHILDSPVWAALTGPHAHLAEVNGQAARYHPDVAPFATLAADYDERAWADLAALIGPGTEVVVAGVISTPPAGWDTVAQIPGVQMVATNLRAAPDQEAVRLRAGNVPEMLDLVARTEPGPFKTRTIELGTYLGIRIGGKLVAMAGERLHPKGWTEISAVCTDPAYRGMGLASRLVRAVAAGIVARGETPFLHTSAANTRAIRLYLSLGFALRQHTMFSAYRTPDPAPLLTDSAAAP</sequence>
<dbReference type="AlphaFoldDB" id="A0A2W2DJQ1"/>
<evidence type="ECO:0000256" key="1">
    <source>
        <dbReference type="ARBA" id="ARBA00022679"/>
    </source>
</evidence>
<dbReference type="InterPro" id="IPR016181">
    <property type="entry name" value="Acyl_CoA_acyltransferase"/>
</dbReference>
<dbReference type="EMBL" id="POTX01000002">
    <property type="protein sequence ID" value="PZG01040.1"/>
    <property type="molecule type" value="Genomic_DNA"/>
</dbReference>
<dbReference type="OrthoDB" id="9797456at2"/>
<accession>A0A2W2DJQ1</accession>
<dbReference type="GO" id="GO:0016747">
    <property type="term" value="F:acyltransferase activity, transferring groups other than amino-acyl groups"/>
    <property type="evidence" value="ECO:0007669"/>
    <property type="project" value="InterPro"/>
</dbReference>
<keyword evidence="4" id="KW-1185">Reference proteome</keyword>
<gene>
    <name evidence="3" type="ORF">C1I93_00700</name>
</gene>